<dbReference type="PANTHER" id="PTHR14677">
    <property type="entry name" value="ARSENITE INDUCUBLE RNA ASSOCIATED PROTEIN AIP-1-RELATED"/>
    <property type="match status" value="1"/>
</dbReference>
<feature type="domain" description="AN1-type" evidence="9">
    <location>
        <begin position="95"/>
        <end position="145"/>
    </location>
</feature>
<accession>A0A9D4ULS0</accession>
<dbReference type="InterPro" id="IPR057357">
    <property type="entry name" value="Znf-C2H2_ZFAND2A/B"/>
</dbReference>
<evidence type="ECO:0000256" key="6">
    <source>
        <dbReference type="PROSITE-ProRule" id="PRU00042"/>
    </source>
</evidence>
<dbReference type="InterPro" id="IPR000058">
    <property type="entry name" value="Znf_AN1"/>
</dbReference>
<dbReference type="GO" id="GO:0008270">
    <property type="term" value="F:zinc ion binding"/>
    <property type="evidence" value="ECO:0007669"/>
    <property type="project" value="UniProtKB-KW"/>
</dbReference>
<dbReference type="Pfam" id="PF25403">
    <property type="entry name" value="zf-C2H2_ZFAND2"/>
    <property type="match status" value="1"/>
</dbReference>
<feature type="compositionally biased region" description="Polar residues" evidence="7">
    <location>
        <begin position="166"/>
        <end position="175"/>
    </location>
</feature>
<dbReference type="Gene3D" id="3.30.160.60">
    <property type="entry name" value="Classic Zinc Finger"/>
    <property type="match status" value="1"/>
</dbReference>
<dbReference type="InterPro" id="IPR035896">
    <property type="entry name" value="AN1-like_Znf"/>
</dbReference>
<comment type="function">
    <text evidence="1">May be involved in environmental stress response.</text>
</comment>
<dbReference type="GO" id="GO:0005737">
    <property type="term" value="C:cytoplasm"/>
    <property type="evidence" value="ECO:0007669"/>
    <property type="project" value="TreeGrafter"/>
</dbReference>
<sequence length="287" mass="31763">MGTPEFPDLGRHCFVSDCNQLDFLPFTCDVCHQVFCLEHRSYSKHQCENATDKDVTVLVCPLCAKSVRLVPNEDPNLTWDQHVRTNCDPNNYAKVHKKPRCPVRGCKELLTVTNKMVCKECKQEVCLKHRFGPDHNCPGRPKASRDKPWFSGPFVESFRQGGGGKNPSSGDAHTGWSSALRASAEAGMSKLSNLTSTVMSTVGGTSNDGQSARETKRTSREVCPQCGVEFSCVSLLIQHVESTHNRSKPATLKDIVDYCPKCGRGFLDPISLVNHVERDHGGTSVRR</sequence>
<evidence type="ECO:0000259" key="8">
    <source>
        <dbReference type="PROSITE" id="PS50157"/>
    </source>
</evidence>
<dbReference type="Gene3D" id="4.10.1110.10">
    <property type="entry name" value="AN1-like Zinc finger"/>
    <property type="match status" value="2"/>
</dbReference>
<dbReference type="InterPro" id="IPR013087">
    <property type="entry name" value="Znf_C2H2_type"/>
</dbReference>
<dbReference type="PROSITE" id="PS50157">
    <property type="entry name" value="ZINC_FINGER_C2H2_2"/>
    <property type="match status" value="2"/>
</dbReference>
<keyword evidence="4 6" id="KW-0863">Zinc-finger</keyword>
<keyword evidence="5" id="KW-0862">Zinc</keyword>
<evidence type="ECO:0000256" key="1">
    <source>
        <dbReference type="ARBA" id="ARBA00003732"/>
    </source>
</evidence>
<dbReference type="EMBL" id="JABFUD020000014">
    <property type="protein sequence ID" value="KAI5070243.1"/>
    <property type="molecule type" value="Genomic_DNA"/>
</dbReference>
<gene>
    <name evidence="10" type="ORF">GOP47_0014586</name>
</gene>
<comment type="caution">
    <text evidence="10">The sequence shown here is derived from an EMBL/GenBank/DDBJ whole genome shotgun (WGS) entry which is preliminary data.</text>
</comment>
<organism evidence="10 11">
    <name type="scientific">Adiantum capillus-veneris</name>
    <name type="common">Maidenhair fern</name>
    <dbReference type="NCBI Taxonomy" id="13818"/>
    <lineage>
        <taxon>Eukaryota</taxon>
        <taxon>Viridiplantae</taxon>
        <taxon>Streptophyta</taxon>
        <taxon>Embryophyta</taxon>
        <taxon>Tracheophyta</taxon>
        <taxon>Polypodiopsida</taxon>
        <taxon>Polypodiidae</taxon>
        <taxon>Polypodiales</taxon>
        <taxon>Pteridineae</taxon>
        <taxon>Pteridaceae</taxon>
        <taxon>Vittarioideae</taxon>
        <taxon>Adiantum</taxon>
    </lineage>
</organism>
<feature type="domain" description="C2H2-type" evidence="8">
    <location>
        <begin position="257"/>
        <end position="285"/>
    </location>
</feature>
<proteinExistence type="predicted"/>
<evidence type="ECO:0000259" key="9">
    <source>
        <dbReference type="PROSITE" id="PS51039"/>
    </source>
</evidence>
<dbReference type="InterPro" id="IPR036236">
    <property type="entry name" value="Znf_C2H2_sf"/>
</dbReference>
<evidence type="ECO:0000313" key="11">
    <source>
        <dbReference type="Proteomes" id="UP000886520"/>
    </source>
</evidence>
<name>A0A9D4ULS0_ADICA</name>
<reference evidence="10" key="1">
    <citation type="submission" date="2021-01" db="EMBL/GenBank/DDBJ databases">
        <title>Adiantum capillus-veneris genome.</title>
        <authorList>
            <person name="Fang Y."/>
            <person name="Liao Q."/>
        </authorList>
    </citation>
    <scope>NUCLEOTIDE SEQUENCE</scope>
    <source>
        <strain evidence="10">H3</strain>
        <tissue evidence="10">Leaf</tissue>
    </source>
</reference>
<dbReference type="AlphaFoldDB" id="A0A9D4ULS0"/>
<dbReference type="SUPFAM" id="SSF118310">
    <property type="entry name" value="AN1-like Zinc finger"/>
    <property type="match status" value="2"/>
</dbReference>
<dbReference type="Proteomes" id="UP000886520">
    <property type="component" value="Chromosome 14"/>
</dbReference>
<dbReference type="SMART" id="SM00154">
    <property type="entry name" value="ZnF_AN1"/>
    <property type="match status" value="2"/>
</dbReference>
<evidence type="ECO:0000256" key="2">
    <source>
        <dbReference type="ARBA" id="ARBA00022723"/>
    </source>
</evidence>
<dbReference type="Pfam" id="PF01428">
    <property type="entry name" value="zf-AN1"/>
    <property type="match status" value="2"/>
</dbReference>
<dbReference type="PROSITE" id="PS00028">
    <property type="entry name" value="ZINC_FINGER_C2H2_1"/>
    <property type="match status" value="2"/>
</dbReference>
<evidence type="ECO:0000256" key="5">
    <source>
        <dbReference type="ARBA" id="ARBA00022833"/>
    </source>
</evidence>
<feature type="region of interest" description="Disordered" evidence="7">
    <location>
        <begin position="155"/>
        <end position="175"/>
    </location>
</feature>
<evidence type="ECO:0000256" key="7">
    <source>
        <dbReference type="SAM" id="MobiDB-lite"/>
    </source>
</evidence>
<dbReference type="OrthoDB" id="431929at2759"/>
<keyword evidence="2" id="KW-0479">Metal-binding</keyword>
<dbReference type="PANTHER" id="PTHR14677:SF27">
    <property type="entry name" value="ZINC FINGER AN1 AND C2H2 DOMAIN-CONTAINING STRESS-ASSOCIATED PROTEIN 11"/>
    <property type="match status" value="1"/>
</dbReference>
<evidence type="ECO:0000256" key="4">
    <source>
        <dbReference type="ARBA" id="ARBA00022771"/>
    </source>
</evidence>
<protein>
    <recommendedName>
        <fullName evidence="12">Zinc finger AN1 and C2H2 domain-containing stress-associated protein 16</fullName>
    </recommendedName>
</protein>
<feature type="domain" description="C2H2-type" evidence="8">
    <location>
        <begin position="221"/>
        <end position="249"/>
    </location>
</feature>
<evidence type="ECO:0000256" key="3">
    <source>
        <dbReference type="ARBA" id="ARBA00022737"/>
    </source>
</evidence>
<keyword evidence="3" id="KW-0677">Repeat</keyword>
<feature type="domain" description="AN1-type" evidence="9">
    <location>
        <begin position="7"/>
        <end position="55"/>
    </location>
</feature>
<dbReference type="SUPFAM" id="SSF57667">
    <property type="entry name" value="beta-beta-alpha zinc fingers"/>
    <property type="match status" value="1"/>
</dbReference>
<dbReference type="PROSITE" id="PS51039">
    <property type="entry name" value="ZF_AN1"/>
    <property type="match status" value="2"/>
</dbReference>
<evidence type="ECO:0008006" key="12">
    <source>
        <dbReference type="Google" id="ProtNLM"/>
    </source>
</evidence>
<evidence type="ECO:0000313" key="10">
    <source>
        <dbReference type="EMBL" id="KAI5070243.1"/>
    </source>
</evidence>
<dbReference type="SMART" id="SM00355">
    <property type="entry name" value="ZnF_C2H2"/>
    <property type="match status" value="2"/>
</dbReference>
<keyword evidence="11" id="KW-1185">Reference proteome</keyword>